<dbReference type="InterPro" id="IPR000792">
    <property type="entry name" value="Tscrpt_reg_LuxR_C"/>
</dbReference>
<dbReference type="CDD" id="cd06170">
    <property type="entry name" value="LuxR_C_like"/>
    <property type="match status" value="1"/>
</dbReference>
<protein>
    <submittedName>
        <fullName evidence="4">Helix-turn-helix transcriptional regulator</fullName>
    </submittedName>
</protein>
<organism evidence="4 5">
    <name type="scientific">Massilia rubra</name>
    <dbReference type="NCBI Taxonomy" id="2607910"/>
    <lineage>
        <taxon>Bacteria</taxon>
        <taxon>Pseudomonadati</taxon>
        <taxon>Pseudomonadota</taxon>
        <taxon>Betaproteobacteria</taxon>
        <taxon>Burkholderiales</taxon>
        <taxon>Oxalobacteraceae</taxon>
        <taxon>Telluria group</taxon>
        <taxon>Massilia</taxon>
    </lineage>
</organism>
<evidence type="ECO:0000256" key="2">
    <source>
        <dbReference type="SAM" id="Phobius"/>
    </source>
</evidence>
<dbReference type="PROSITE" id="PS50043">
    <property type="entry name" value="HTH_LUXR_2"/>
    <property type="match status" value="1"/>
</dbReference>
<evidence type="ECO:0000313" key="4">
    <source>
        <dbReference type="EMBL" id="NHZ32902.1"/>
    </source>
</evidence>
<keyword evidence="2" id="KW-0812">Transmembrane</keyword>
<evidence type="ECO:0000256" key="1">
    <source>
        <dbReference type="ARBA" id="ARBA00023125"/>
    </source>
</evidence>
<dbReference type="PRINTS" id="PR00038">
    <property type="entry name" value="HTHLUXR"/>
</dbReference>
<reference evidence="4 5" key="1">
    <citation type="submission" date="2019-09" db="EMBL/GenBank/DDBJ databases">
        <title>Taxonomy of Antarctic Massilia spp.: description of Massilia rubra sp. nov., Massilia aquatica sp. nov., Massilia mucilaginosa sp. nov., Massilia frigida sp. nov. isolated from streams, lakes and regoliths.</title>
        <authorList>
            <person name="Holochova P."/>
            <person name="Sedlacek I."/>
            <person name="Kralova S."/>
            <person name="Maslanova I."/>
            <person name="Busse H.-J."/>
            <person name="Stankova E."/>
            <person name="Vrbovska V."/>
            <person name="Kovarovic V."/>
            <person name="Bartak M."/>
            <person name="Svec P."/>
            <person name="Pantucek R."/>
        </authorList>
    </citation>
    <scope>NUCLEOTIDE SEQUENCE [LARGE SCALE GENOMIC DNA]</scope>
    <source>
        <strain evidence="4 5">CCM 8692</strain>
    </source>
</reference>
<dbReference type="Proteomes" id="UP000785613">
    <property type="component" value="Unassembled WGS sequence"/>
</dbReference>
<dbReference type="Pfam" id="PF00196">
    <property type="entry name" value="GerE"/>
    <property type="match status" value="1"/>
</dbReference>
<proteinExistence type="predicted"/>
<name>A0ABX0LLT5_9BURK</name>
<dbReference type="PANTHER" id="PTHR43214">
    <property type="entry name" value="TWO-COMPONENT RESPONSE REGULATOR"/>
    <property type="match status" value="1"/>
</dbReference>
<accession>A0ABX0LLT5</accession>
<feature type="domain" description="HTH luxR-type" evidence="3">
    <location>
        <begin position="15"/>
        <end position="80"/>
    </location>
</feature>
<gene>
    <name evidence="4" type="ORF">F0185_04765</name>
</gene>
<feature type="transmembrane region" description="Helical" evidence="2">
    <location>
        <begin position="59"/>
        <end position="81"/>
    </location>
</feature>
<sequence>MLRGGSGRRCAGLEFCAAWATLSRRQIDVALKVSAGLTSKQIARLLLVSYQTVAKHRQAIFRLLGVHSVAELALGIAAAGLGDTLSEL</sequence>
<dbReference type="SUPFAM" id="SSF46894">
    <property type="entry name" value="C-terminal effector domain of the bipartite response regulators"/>
    <property type="match status" value="1"/>
</dbReference>
<keyword evidence="1" id="KW-0238">DNA-binding</keyword>
<comment type="caution">
    <text evidence="4">The sequence shown here is derived from an EMBL/GenBank/DDBJ whole genome shotgun (WGS) entry which is preliminary data.</text>
</comment>
<keyword evidence="2" id="KW-0472">Membrane</keyword>
<dbReference type="InterPro" id="IPR036388">
    <property type="entry name" value="WH-like_DNA-bd_sf"/>
</dbReference>
<dbReference type="InterPro" id="IPR016032">
    <property type="entry name" value="Sig_transdc_resp-reg_C-effctor"/>
</dbReference>
<dbReference type="EMBL" id="VUYU01000002">
    <property type="protein sequence ID" value="NHZ32902.1"/>
    <property type="molecule type" value="Genomic_DNA"/>
</dbReference>
<evidence type="ECO:0000313" key="5">
    <source>
        <dbReference type="Proteomes" id="UP000785613"/>
    </source>
</evidence>
<keyword evidence="5" id="KW-1185">Reference proteome</keyword>
<dbReference type="Gene3D" id="1.10.10.10">
    <property type="entry name" value="Winged helix-like DNA-binding domain superfamily/Winged helix DNA-binding domain"/>
    <property type="match status" value="1"/>
</dbReference>
<evidence type="ECO:0000259" key="3">
    <source>
        <dbReference type="PROSITE" id="PS50043"/>
    </source>
</evidence>
<keyword evidence="2" id="KW-1133">Transmembrane helix</keyword>
<dbReference type="SMART" id="SM00421">
    <property type="entry name" value="HTH_LUXR"/>
    <property type="match status" value="1"/>
</dbReference>
<dbReference type="InterPro" id="IPR039420">
    <property type="entry name" value="WalR-like"/>
</dbReference>